<organism evidence="7 9">
    <name type="scientific">Adineta steineri</name>
    <dbReference type="NCBI Taxonomy" id="433720"/>
    <lineage>
        <taxon>Eukaryota</taxon>
        <taxon>Metazoa</taxon>
        <taxon>Spiralia</taxon>
        <taxon>Gnathifera</taxon>
        <taxon>Rotifera</taxon>
        <taxon>Eurotatoria</taxon>
        <taxon>Bdelloidea</taxon>
        <taxon>Adinetida</taxon>
        <taxon>Adinetidae</taxon>
        <taxon>Adineta</taxon>
    </lineage>
</organism>
<evidence type="ECO:0000313" key="9">
    <source>
        <dbReference type="Proteomes" id="UP000663891"/>
    </source>
</evidence>
<gene>
    <name evidence="8" type="ORF">OKA104_LOCUS38719</name>
    <name evidence="7" type="ORF">VCS650_LOCUS14008</name>
</gene>
<evidence type="ECO:0000256" key="2">
    <source>
        <dbReference type="ARBA" id="ARBA00022692"/>
    </source>
</evidence>
<protein>
    <recommendedName>
        <fullName evidence="6">G-protein coupled receptors family 1 profile domain-containing protein</fullName>
    </recommendedName>
</protein>
<feature type="transmembrane region" description="Helical" evidence="5">
    <location>
        <begin position="246"/>
        <end position="271"/>
    </location>
</feature>
<comment type="subcellular location">
    <subcellularLocation>
        <location evidence="1">Membrane</location>
    </subcellularLocation>
</comment>
<dbReference type="SUPFAM" id="SSF81321">
    <property type="entry name" value="Family A G protein-coupled receptor-like"/>
    <property type="match status" value="1"/>
</dbReference>
<feature type="transmembrane region" description="Helical" evidence="5">
    <location>
        <begin position="36"/>
        <end position="59"/>
    </location>
</feature>
<reference evidence="7" key="1">
    <citation type="submission" date="2021-02" db="EMBL/GenBank/DDBJ databases">
        <authorList>
            <person name="Nowell W R."/>
        </authorList>
    </citation>
    <scope>NUCLEOTIDE SEQUENCE</scope>
</reference>
<dbReference type="InterPro" id="IPR017452">
    <property type="entry name" value="GPCR_Rhodpsn_7TM"/>
</dbReference>
<keyword evidence="4 5" id="KW-0472">Membrane</keyword>
<dbReference type="Gene3D" id="1.20.1070.10">
    <property type="entry name" value="Rhodopsin 7-helix transmembrane proteins"/>
    <property type="match status" value="1"/>
</dbReference>
<dbReference type="CDD" id="cd00637">
    <property type="entry name" value="7tm_classA_rhodopsin-like"/>
    <property type="match status" value="1"/>
</dbReference>
<name>A0A814FUH3_9BILA</name>
<dbReference type="OrthoDB" id="9987101at2759"/>
<accession>A0A814FUH3</accession>
<dbReference type="PROSITE" id="PS50262">
    <property type="entry name" value="G_PROTEIN_RECEP_F1_2"/>
    <property type="match status" value="1"/>
</dbReference>
<keyword evidence="2 5" id="KW-0812">Transmembrane</keyword>
<keyword evidence="3 5" id="KW-1133">Transmembrane helix</keyword>
<evidence type="ECO:0000256" key="3">
    <source>
        <dbReference type="ARBA" id="ARBA00022989"/>
    </source>
</evidence>
<proteinExistence type="predicted"/>
<dbReference type="EMBL" id="CAJNON010000115">
    <property type="protein sequence ID" value="CAF0987444.1"/>
    <property type="molecule type" value="Genomic_DNA"/>
</dbReference>
<evidence type="ECO:0000313" key="7">
    <source>
        <dbReference type="EMBL" id="CAF0987444.1"/>
    </source>
</evidence>
<dbReference type="Proteomes" id="UP000663881">
    <property type="component" value="Unassembled WGS sequence"/>
</dbReference>
<evidence type="ECO:0000256" key="4">
    <source>
        <dbReference type="ARBA" id="ARBA00023136"/>
    </source>
</evidence>
<comment type="caution">
    <text evidence="7">The sequence shown here is derived from an EMBL/GenBank/DDBJ whole genome shotgun (WGS) entry which is preliminary data.</text>
</comment>
<feature type="transmembrane region" description="Helical" evidence="5">
    <location>
        <begin position="207"/>
        <end position="226"/>
    </location>
</feature>
<feature type="domain" description="G-protein coupled receptors family 1 profile" evidence="6">
    <location>
        <begin position="49"/>
        <end position="300"/>
    </location>
</feature>
<evidence type="ECO:0000256" key="5">
    <source>
        <dbReference type="SAM" id="Phobius"/>
    </source>
</evidence>
<dbReference type="EMBL" id="CAJOAY010007153">
    <property type="protein sequence ID" value="CAF4159676.1"/>
    <property type="molecule type" value="Genomic_DNA"/>
</dbReference>
<evidence type="ECO:0000259" key="6">
    <source>
        <dbReference type="PROSITE" id="PS50262"/>
    </source>
</evidence>
<feature type="transmembrane region" description="Helical" evidence="5">
    <location>
        <begin position="283"/>
        <end position="308"/>
    </location>
</feature>
<sequence>MASITLKDIAFVNNTATNETLSYPVSGIVLSKMTRFWILLIFEVPSLFCCVLLLYYLCFDRIQRNALNNHVIIAILIFNFFLLIIDIPNYLTLFRLHYVWPSTPINCYIWLVVDIAGYYGLGILMAWASIERHILVFHHQWLNTLKKRIFIHYIPLAAIILYLSIFYTILIFFVSCDHTLNYAAYTCGGACAYEIAALSMYDGFVNGDLPCFVTTIFNILLVIRVIKQKQRLHQHVQWRKHRRMIIQLLACAGLFIVFNLPLVCIYVAQAFGVPYGATGQFEYFVYFLAYFIMLWMPFVCLGSSPEILSKIKRIMKPQRINTTITPH</sequence>
<evidence type="ECO:0000313" key="8">
    <source>
        <dbReference type="EMBL" id="CAF4159676.1"/>
    </source>
</evidence>
<feature type="transmembrane region" description="Helical" evidence="5">
    <location>
        <begin position="150"/>
        <end position="174"/>
    </location>
</feature>
<feature type="transmembrane region" description="Helical" evidence="5">
    <location>
        <begin position="108"/>
        <end position="130"/>
    </location>
</feature>
<dbReference type="AlphaFoldDB" id="A0A814FUH3"/>
<dbReference type="GO" id="GO:0016020">
    <property type="term" value="C:membrane"/>
    <property type="evidence" value="ECO:0007669"/>
    <property type="project" value="UniProtKB-SubCell"/>
</dbReference>
<evidence type="ECO:0000256" key="1">
    <source>
        <dbReference type="ARBA" id="ARBA00004370"/>
    </source>
</evidence>
<dbReference type="Proteomes" id="UP000663891">
    <property type="component" value="Unassembled WGS sequence"/>
</dbReference>
<feature type="transmembrane region" description="Helical" evidence="5">
    <location>
        <begin position="71"/>
        <end position="88"/>
    </location>
</feature>